<name>A0ABN3Q1L1_9ACTN</name>
<sequence>MQIQCAAQLVVRWTDGHCGAFGAGHVECGSRRPRDLSPVAQPPFSGLGSAGHQLAVGAVGDATIGGVVQPCQARAVGEQQVIVAVQPRQTWVIRSRRSGSDR</sequence>
<proteinExistence type="predicted"/>
<reference evidence="1 2" key="1">
    <citation type="journal article" date="2019" name="Int. J. Syst. Evol. Microbiol.">
        <title>The Global Catalogue of Microorganisms (GCM) 10K type strain sequencing project: providing services to taxonomists for standard genome sequencing and annotation.</title>
        <authorList>
            <consortium name="The Broad Institute Genomics Platform"/>
            <consortium name="The Broad Institute Genome Sequencing Center for Infectious Disease"/>
            <person name="Wu L."/>
            <person name="Ma J."/>
        </authorList>
    </citation>
    <scope>NUCLEOTIDE SEQUENCE [LARGE SCALE GENOMIC DNA]</scope>
    <source>
        <strain evidence="1 2">JCM 6833</strain>
    </source>
</reference>
<accession>A0ABN3Q1L1</accession>
<keyword evidence="2" id="KW-1185">Reference proteome</keyword>
<evidence type="ECO:0000313" key="2">
    <source>
        <dbReference type="Proteomes" id="UP001501509"/>
    </source>
</evidence>
<dbReference type="Proteomes" id="UP001501509">
    <property type="component" value="Unassembled WGS sequence"/>
</dbReference>
<organism evidence="1 2">
    <name type="scientific">Actinomadura fulvescens</name>
    <dbReference type="NCBI Taxonomy" id="46160"/>
    <lineage>
        <taxon>Bacteria</taxon>
        <taxon>Bacillati</taxon>
        <taxon>Actinomycetota</taxon>
        <taxon>Actinomycetes</taxon>
        <taxon>Streptosporangiales</taxon>
        <taxon>Thermomonosporaceae</taxon>
        <taxon>Actinomadura</taxon>
    </lineage>
</organism>
<evidence type="ECO:0000313" key="1">
    <source>
        <dbReference type="EMBL" id="GAA2612236.1"/>
    </source>
</evidence>
<gene>
    <name evidence="1" type="ORF">GCM10010411_53690</name>
</gene>
<comment type="caution">
    <text evidence="1">The sequence shown here is derived from an EMBL/GenBank/DDBJ whole genome shotgun (WGS) entry which is preliminary data.</text>
</comment>
<protein>
    <submittedName>
        <fullName evidence="1">Uncharacterized protein</fullName>
    </submittedName>
</protein>
<dbReference type="EMBL" id="BAAATD010000007">
    <property type="protein sequence ID" value="GAA2612236.1"/>
    <property type="molecule type" value="Genomic_DNA"/>
</dbReference>